<dbReference type="InterPro" id="IPR012891">
    <property type="entry name" value="GCK_dom"/>
</dbReference>
<dbReference type="OrthoDB" id="1105065at2759"/>
<keyword evidence="3" id="KW-1185">Reference proteome</keyword>
<organism evidence="2 3">
    <name type="scientific">Brassica napus</name>
    <name type="common">Rape</name>
    <dbReference type="NCBI Taxonomy" id="3708"/>
    <lineage>
        <taxon>Eukaryota</taxon>
        <taxon>Viridiplantae</taxon>
        <taxon>Streptophyta</taxon>
        <taxon>Embryophyta</taxon>
        <taxon>Tracheophyta</taxon>
        <taxon>Spermatophyta</taxon>
        <taxon>Magnoliopsida</taxon>
        <taxon>eudicotyledons</taxon>
        <taxon>Gunneridae</taxon>
        <taxon>Pentapetalae</taxon>
        <taxon>rosids</taxon>
        <taxon>malvids</taxon>
        <taxon>Brassicales</taxon>
        <taxon>Brassicaceae</taxon>
        <taxon>Brassiceae</taxon>
        <taxon>Brassica</taxon>
    </lineage>
</organism>
<feature type="domain" description="GCK" evidence="1">
    <location>
        <begin position="86"/>
        <end position="155"/>
    </location>
</feature>
<gene>
    <name evidence="2" type="primary">BnaC05g12580D</name>
    <name evidence="2" type="ORF">GSBRNA2T00054158001</name>
</gene>
<dbReference type="PaxDb" id="3708-A0A078H3U6"/>
<evidence type="ECO:0000313" key="2">
    <source>
        <dbReference type="EMBL" id="CDY33325.1"/>
    </source>
</evidence>
<evidence type="ECO:0000259" key="1">
    <source>
        <dbReference type="SMART" id="SM01227"/>
    </source>
</evidence>
<reference evidence="2 3" key="1">
    <citation type="journal article" date="2014" name="Science">
        <title>Plant genetics. Early allopolyploid evolution in the post-Neolithic Brassica napus oilseed genome.</title>
        <authorList>
            <person name="Chalhoub B."/>
            <person name="Denoeud F."/>
            <person name="Liu S."/>
            <person name="Parkin I.A."/>
            <person name="Tang H."/>
            <person name="Wang X."/>
            <person name="Chiquet J."/>
            <person name="Belcram H."/>
            <person name="Tong C."/>
            <person name="Samans B."/>
            <person name="Correa M."/>
            <person name="Da Silva C."/>
            <person name="Just J."/>
            <person name="Falentin C."/>
            <person name="Koh C.S."/>
            <person name="Le Clainche I."/>
            <person name="Bernard M."/>
            <person name="Bento P."/>
            <person name="Noel B."/>
            <person name="Labadie K."/>
            <person name="Alberti A."/>
            <person name="Charles M."/>
            <person name="Arnaud D."/>
            <person name="Guo H."/>
            <person name="Daviaud C."/>
            <person name="Alamery S."/>
            <person name="Jabbari K."/>
            <person name="Zhao M."/>
            <person name="Edger P.P."/>
            <person name="Chelaifa H."/>
            <person name="Tack D."/>
            <person name="Lassalle G."/>
            <person name="Mestiri I."/>
            <person name="Schnel N."/>
            <person name="Le Paslier M.C."/>
            <person name="Fan G."/>
            <person name="Renault V."/>
            <person name="Bayer P.E."/>
            <person name="Golicz A.A."/>
            <person name="Manoli S."/>
            <person name="Lee T.H."/>
            <person name="Thi V.H."/>
            <person name="Chalabi S."/>
            <person name="Hu Q."/>
            <person name="Fan C."/>
            <person name="Tollenaere R."/>
            <person name="Lu Y."/>
            <person name="Battail C."/>
            <person name="Shen J."/>
            <person name="Sidebottom C.H."/>
            <person name="Wang X."/>
            <person name="Canaguier A."/>
            <person name="Chauveau A."/>
            <person name="Berard A."/>
            <person name="Deniot G."/>
            <person name="Guan M."/>
            <person name="Liu Z."/>
            <person name="Sun F."/>
            <person name="Lim Y.P."/>
            <person name="Lyons E."/>
            <person name="Town C.D."/>
            <person name="Bancroft I."/>
            <person name="Wang X."/>
            <person name="Meng J."/>
            <person name="Ma J."/>
            <person name="Pires J.C."/>
            <person name="King G.J."/>
            <person name="Brunel D."/>
            <person name="Delourme R."/>
            <person name="Renard M."/>
            <person name="Aury J.M."/>
            <person name="Adams K.L."/>
            <person name="Batley J."/>
            <person name="Snowdon R.J."/>
            <person name="Tost J."/>
            <person name="Edwards D."/>
            <person name="Zhou Y."/>
            <person name="Hua W."/>
            <person name="Sharpe A.G."/>
            <person name="Paterson A.H."/>
            <person name="Guan C."/>
            <person name="Wincker P."/>
        </authorList>
    </citation>
    <scope>NUCLEOTIDE SEQUENCE [LARGE SCALE GENOMIC DNA]</scope>
    <source>
        <strain evidence="3">cv. Darmor-bzh</strain>
    </source>
</reference>
<dbReference type="OMA" id="SLEVWWN"/>
<accession>A0A078H3U6</accession>
<dbReference type="STRING" id="3708.A0A078H3U6"/>
<sequence>MGITSSTESNSRYDLFTLEKLHELKLKEEKNLDDHPDKEKILEMAQVSLEVWWNGLHALFPTTKGELSTDQTKEGVTEMDDDDDQVFERFSDFMKDGGCKDSFKSLVDCLESNPRMAKCKEHLPVLKKCMDARINYYEPILALAKATEEKAFAFAKEEIRKMDLAAMNRAQAGGD</sequence>
<dbReference type="PANTHER" id="PTHR34357">
    <property type="entry name" value="F7A19.14 PROTEIN-RELATED"/>
    <property type="match status" value="1"/>
</dbReference>
<dbReference type="SMART" id="SM01227">
    <property type="entry name" value="GCK"/>
    <property type="match status" value="1"/>
</dbReference>
<name>A0A078H3U6_BRANA</name>
<dbReference type="PANTHER" id="PTHR34357:SF8">
    <property type="entry name" value="GENOME ASSEMBLY, CHROMOSOME: A06"/>
    <property type="match status" value="1"/>
</dbReference>
<dbReference type="KEGG" id="bna:106363302"/>
<dbReference type="EMBL" id="LK032312">
    <property type="protein sequence ID" value="CDY33325.1"/>
    <property type="molecule type" value="Genomic_DNA"/>
</dbReference>
<proteinExistence type="predicted"/>
<protein>
    <submittedName>
        <fullName evidence="2">BnaC05g12580D protein</fullName>
    </submittedName>
</protein>
<dbReference type="Gramene" id="CDY33325">
    <property type="protein sequence ID" value="CDY33325"/>
    <property type="gene ID" value="GSBRNA2T00054158001"/>
</dbReference>
<dbReference type="Pfam" id="PF07802">
    <property type="entry name" value="GCK"/>
    <property type="match status" value="1"/>
</dbReference>
<evidence type="ECO:0000313" key="3">
    <source>
        <dbReference type="Proteomes" id="UP000028999"/>
    </source>
</evidence>
<dbReference type="AlphaFoldDB" id="A0A078H3U6"/>
<dbReference type="Proteomes" id="UP000028999">
    <property type="component" value="Unassembled WGS sequence"/>
</dbReference>